<name>A0A136IK05_9PEZI</name>
<dbReference type="AlphaFoldDB" id="A0A136IK05"/>
<evidence type="ECO:0000313" key="1">
    <source>
        <dbReference type="EMBL" id="KXJ85245.1"/>
    </source>
</evidence>
<sequence>SAIDTALFFNDSCSTWSVGWVYCSNTDPGECCSSDALTFRSVGFLQIPTVWNIEGDLYTSLSCQGPFSRAHSEGRTRICMKADGSNWAKSGGYVFVASRTSSSSNKEKGGECRRPDTLVLADAAELDIAGLNADAYAEM</sequence>
<organism evidence="1 2">
    <name type="scientific">Microdochium bolleyi</name>
    <dbReference type="NCBI Taxonomy" id="196109"/>
    <lineage>
        <taxon>Eukaryota</taxon>
        <taxon>Fungi</taxon>
        <taxon>Dikarya</taxon>
        <taxon>Ascomycota</taxon>
        <taxon>Pezizomycotina</taxon>
        <taxon>Sordariomycetes</taxon>
        <taxon>Xylariomycetidae</taxon>
        <taxon>Xylariales</taxon>
        <taxon>Microdochiaceae</taxon>
        <taxon>Microdochium</taxon>
    </lineage>
</organism>
<gene>
    <name evidence="1" type="ORF">Micbo1qcDRAFT_112171</name>
</gene>
<reference evidence="2" key="1">
    <citation type="submission" date="2016-02" db="EMBL/GenBank/DDBJ databases">
        <title>Draft genome sequence of Microdochium bolleyi, a fungal endophyte of beachgrass.</title>
        <authorList>
            <consortium name="DOE Joint Genome Institute"/>
            <person name="David A.S."/>
            <person name="May G."/>
            <person name="Haridas S."/>
            <person name="Lim J."/>
            <person name="Wang M."/>
            <person name="Labutti K."/>
            <person name="Lipzen A."/>
            <person name="Barry K."/>
            <person name="Grigoriev I.V."/>
        </authorList>
    </citation>
    <scope>NUCLEOTIDE SEQUENCE [LARGE SCALE GENOMIC DNA]</scope>
    <source>
        <strain evidence="2">J235TASD1</strain>
    </source>
</reference>
<dbReference type="Proteomes" id="UP000070501">
    <property type="component" value="Unassembled WGS sequence"/>
</dbReference>
<proteinExistence type="predicted"/>
<evidence type="ECO:0000313" key="2">
    <source>
        <dbReference type="Proteomes" id="UP000070501"/>
    </source>
</evidence>
<keyword evidence="2" id="KW-1185">Reference proteome</keyword>
<feature type="non-terminal residue" evidence="1">
    <location>
        <position position="1"/>
    </location>
</feature>
<dbReference type="InParanoid" id="A0A136IK05"/>
<feature type="non-terminal residue" evidence="1">
    <location>
        <position position="139"/>
    </location>
</feature>
<protein>
    <submittedName>
        <fullName evidence="1">Uncharacterized protein</fullName>
    </submittedName>
</protein>
<accession>A0A136IK05</accession>
<dbReference type="EMBL" id="KQ964289">
    <property type="protein sequence ID" value="KXJ85245.1"/>
    <property type="molecule type" value="Genomic_DNA"/>
</dbReference>
<dbReference type="OrthoDB" id="5383526at2759"/>